<evidence type="ECO:0000256" key="1">
    <source>
        <dbReference type="SAM" id="Phobius"/>
    </source>
</evidence>
<reference evidence="2" key="1">
    <citation type="submission" date="2020-01" db="EMBL/GenBank/DDBJ databases">
        <authorList>
            <person name="Meier V. D."/>
            <person name="Meier V D."/>
        </authorList>
    </citation>
    <scope>NUCLEOTIDE SEQUENCE</scope>
    <source>
        <strain evidence="2">HLG_WM_MAG_01</strain>
    </source>
</reference>
<name>A0A6S6T5R5_9BACT</name>
<sequence length="89" mass="10404">MRKLDVEYLKSKVLYFSKKYGTKENLVIFLLATNMVYLMGIQKRVTYLQINSTHTKYKLNDIIEQIDSVDVKVDSIEIDVSAIKWQVNA</sequence>
<accession>A0A6S6T5R5</accession>
<keyword evidence="1" id="KW-0812">Transmembrane</keyword>
<protein>
    <submittedName>
        <fullName evidence="2">Uncharacterized protein</fullName>
    </submittedName>
</protein>
<dbReference type="AlphaFoldDB" id="A0A6S6T5R5"/>
<keyword evidence="1" id="KW-1133">Transmembrane helix</keyword>
<organism evidence="2">
    <name type="scientific">uncultured Sulfurovum sp</name>
    <dbReference type="NCBI Taxonomy" id="269237"/>
    <lineage>
        <taxon>Bacteria</taxon>
        <taxon>Pseudomonadati</taxon>
        <taxon>Campylobacterota</taxon>
        <taxon>Epsilonproteobacteria</taxon>
        <taxon>Campylobacterales</taxon>
        <taxon>Sulfurovaceae</taxon>
        <taxon>Sulfurovum</taxon>
        <taxon>environmental samples</taxon>
    </lineage>
</organism>
<proteinExistence type="predicted"/>
<feature type="transmembrane region" description="Helical" evidence="1">
    <location>
        <begin position="20"/>
        <end position="40"/>
    </location>
</feature>
<evidence type="ECO:0000313" key="2">
    <source>
        <dbReference type="EMBL" id="CAA6816092.1"/>
    </source>
</evidence>
<gene>
    <name evidence="2" type="ORF">HELGO_WM37692</name>
</gene>
<keyword evidence="1" id="KW-0472">Membrane</keyword>
<dbReference type="EMBL" id="CACVAS010000075">
    <property type="protein sequence ID" value="CAA6816092.1"/>
    <property type="molecule type" value="Genomic_DNA"/>
</dbReference>